<evidence type="ECO:0000259" key="2">
    <source>
        <dbReference type="SMART" id="SM00543"/>
    </source>
</evidence>
<protein>
    <submittedName>
        <fullName evidence="3">Putative eukaryotic translation initiation factor 4 gamma 3-like protein</fullName>
    </submittedName>
</protein>
<organism evidence="3">
    <name type="scientific">Haematobia irritans</name>
    <name type="common">Horn fly</name>
    <name type="synonym">Conops irritans</name>
    <dbReference type="NCBI Taxonomy" id="7368"/>
    <lineage>
        <taxon>Eukaryota</taxon>
        <taxon>Metazoa</taxon>
        <taxon>Ecdysozoa</taxon>
        <taxon>Arthropoda</taxon>
        <taxon>Hexapoda</taxon>
        <taxon>Insecta</taxon>
        <taxon>Pterygota</taxon>
        <taxon>Neoptera</taxon>
        <taxon>Endopterygota</taxon>
        <taxon>Diptera</taxon>
        <taxon>Brachycera</taxon>
        <taxon>Muscomorpha</taxon>
        <taxon>Muscoidea</taxon>
        <taxon>Muscidae</taxon>
        <taxon>Haematobia</taxon>
    </lineage>
</organism>
<feature type="compositionally biased region" description="Polar residues" evidence="1">
    <location>
        <begin position="114"/>
        <end position="162"/>
    </location>
</feature>
<name>A0A1L8E9V5_HAEIR</name>
<dbReference type="InterPro" id="IPR003890">
    <property type="entry name" value="MIF4G-like_typ-3"/>
</dbReference>
<dbReference type="GO" id="GO:0016281">
    <property type="term" value="C:eukaryotic translation initiation factor 4F complex"/>
    <property type="evidence" value="ECO:0007669"/>
    <property type="project" value="TreeGrafter"/>
</dbReference>
<feature type="compositionally biased region" description="Polar residues" evidence="1">
    <location>
        <begin position="539"/>
        <end position="548"/>
    </location>
</feature>
<dbReference type="SUPFAM" id="SSF48371">
    <property type="entry name" value="ARM repeat"/>
    <property type="match status" value="1"/>
</dbReference>
<dbReference type="Pfam" id="PF02854">
    <property type="entry name" value="MIF4G"/>
    <property type="match status" value="1"/>
</dbReference>
<dbReference type="EMBL" id="GFDG01003282">
    <property type="protein sequence ID" value="JAV15517.1"/>
    <property type="molecule type" value="Transcribed_RNA"/>
</dbReference>
<proteinExistence type="predicted"/>
<dbReference type="PANTHER" id="PTHR23253:SF78">
    <property type="entry name" value="EUKARYOTIC TRANSLATION INITIATION FACTOR 4G1, ISOFORM B-RELATED"/>
    <property type="match status" value="1"/>
</dbReference>
<keyword evidence="3" id="KW-0648">Protein biosynthesis</keyword>
<dbReference type="AlphaFoldDB" id="A0A1L8E9V5"/>
<dbReference type="Gene3D" id="1.25.40.180">
    <property type="match status" value="1"/>
</dbReference>
<sequence>MATEQDLALNCSKWNAQFDEFNGKLETIIEQLKANDFSFKEILDECVEELKGNLEDFITQQHGENKLYLKQTLDAAMAEIRAEFSIRLKPKVIYISNNRRSKRNTTNSNNSPNDGRNASRNENSNGRRSTNSHSVVNNQHQSSKNKTKNVGNSPPSNNGRNENPNDQRRNTSKGDGNFGNICKSSNKSNTSGIEIPEISKKLENITKPSSAIDKNKNINDAHNSSIVEGGDDWAIVSEEMTENNKNACCSLPTLTEMSNISLEKSEAKFLLENLSLQNFEETLEKLIKQFDTSVDEVTKMALLIFETIVNKPINATKLYGQFINCIYEKMPTFMRVFIERLLIEFQTSVANPEFIRDHLQMLMDEINASTDPEEISLLKMKMENEEIKMRRRNLVTVHLIAEMCKQKMLTYDRVMLCIELLLEHGNNEKLEYMCELLNAIGYHLEQASLNNSMNSRMDKVFDKMKCILTNENGTMEEKIDTRVRYMIEDLIDLRNRQWDQALEVPNIPDRIEESNKDKGLENQALEVPNIPDRIEESNNDQGLENNNSSRRRPSGKKYRNRK</sequence>
<evidence type="ECO:0000313" key="3">
    <source>
        <dbReference type="EMBL" id="JAV15517.1"/>
    </source>
</evidence>
<dbReference type="GO" id="GO:0003729">
    <property type="term" value="F:mRNA binding"/>
    <property type="evidence" value="ECO:0007669"/>
    <property type="project" value="TreeGrafter"/>
</dbReference>
<feature type="compositionally biased region" description="Basic residues" evidence="1">
    <location>
        <begin position="549"/>
        <end position="562"/>
    </location>
</feature>
<dbReference type="SMART" id="SM00543">
    <property type="entry name" value="MIF4G"/>
    <property type="match status" value="1"/>
</dbReference>
<dbReference type="GO" id="GO:0003743">
    <property type="term" value="F:translation initiation factor activity"/>
    <property type="evidence" value="ECO:0007669"/>
    <property type="project" value="UniProtKB-KW"/>
</dbReference>
<dbReference type="InterPro" id="IPR016024">
    <property type="entry name" value="ARM-type_fold"/>
</dbReference>
<dbReference type="PANTHER" id="PTHR23253">
    <property type="entry name" value="EUKARYOTIC TRANSLATION INITIATION FACTOR 4 GAMMA"/>
    <property type="match status" value="1"/>
</dbReference>
<feature type="compositionally biased region" description="Low complexity" evidence="1">
    <location>
        <begin position="104"/>
        <end position="113"/>
    </location>
</feature>
<feature type="domain" description="MIF4G" evidence="2">
    <location>
        <begin position="264"/>
        <end position="497"/>
    </location>
</feature>
<feature type="compositionally biased region" description="Polar residues" evidence="1">
    <location>
        <begin position="182"/>
        <end position="192"/>
    </location>
</feature>
<feature type="region of interest" description="Disordered" evidence="1">
    <location>
        <begin position="509"/>
        <end position="562"/>
    </location>
</feature>
<reference evidence="3" key="1">
    <citation type="submission" date="2017-01" db="EMBL/GenBank/DDBJ databases">
        <title>An insight into the sialome and mialome of the horn fly, Haematobia irritans.</title>
        <authorList>
            <person name="Breijo M."/>
            <person name="Boiani M."/>
            <person name="Ures X."/>
            <person name="Rocha S."/>
            <person name="Sequeira M."/>
            <person name="Ribeiro J.M."/>
        </authorList>
    </citation>
    <scope>NUCLEOTIDE SEQUENCE</scope>
</reference>
<accession>A0A1L8E9V5</accession>
<evidence type="ECO:0000256" key="1">
    <source>
        <dbReference type="SAM" id="MobiDB-lite"/>
    </source>
</evidence>
<feature type="compositionally biased region" description="Basic and acidic residues" evidence="1">
    <location>
        <begin position="509"/>
        <end position="520"/>
    </location>
</feature>
<keyword evidence="3" id="KW-0396">Initiation factor</keyword>
<feature type="region of interest" description="Disordered" evidence="1">
    <location>
        <begin position="97"/>
        <end position="194"/>
    </location>
</feature>